<name>A0AA35QUS2_GEOBA</name>
<proteinExistence type="predicted"/>
<comment type="caution">
    <text evidence="2">The sequence shown here is derived from an EMBL/GenBank/DDBJ whole genome shotgun (WGS) entry which is preliminary data.</text>
</comment>
<feature type="compositionally biased region" description="Polar residues" evidence="1">
    <location>
        <begin position="115"/>
        <end position="133"/>
    </location>
</feature>
<reference evidence="2" key="1">
    <citation type="submission" date="2023-03" db="EMBL/GenBank/DDBJ databases">
        <authorList>
            <person name="Steffen K."/>
            <person name="Cardenas P."/>
        </authorList>
    </citation>
    <scope>NUCLEOTIDE SEQUENCE</scope>
</reference>
<dbReference type="EMBL" id="CASHTH010000133">
    <property type="protein sequence ID" value="CAI7991980.1"/>
    <property type="molecule type" value="Genomic_DNA"/>
</dbReference>
<gene>
    <name evidence="2" type="ORF">GBAR_LOCUS874</name>
</gene>
<feature type="compositionally biased region" description="Basic residues" evidence="1">
    <location>
        <begin position="7"/>
        <end position="31"/>
    </location>
</feature>
<organism evidence="2 3">
    <name type="scientific">Geodia barretti</name>
    <name type="common">Barrett's horny sponge</name>
    <dbReference type="NCBI Taxonomy" id="519541"/>
    <lineage>
        <taxon>Eukaryota</taxon>
        <taxon>Metazoa</taxon>
        <taxon>Porifera</taxon>
        <taxon>Demospongiae</taxon>
        <taxon>Heteroscleromorpha</taxon>
        <taxon>Tetractinellida</taxon>
        <taxon>Astrophorina</taxon>
        <taxon>Geodiidae</taxon>
        <taxon>Geodia</taxon>
    </lineage>
</organism>
<evidence type="ECO:0000256" key="1">
    <source>
        <dbReference type="SAM" id="MobiDB-lite"/>
    </source>
</evidence>
<feature type="non-terminal residue" evidence="2">
    <location>
        <position position="1"/>
    </location>
</feature>
<feature type="compositionally biased region" description="Basic residues" evidence="1">
    <location>
        <begin position="43"/>
        <end position="60"/>
    </location>
</feature>
<dbReference type="Proteomes" id="UP001174909">
    <property type="component" value="Unassembled WGS sequence"/>
</dbReference>
<evidence type="ECO:0000313" key="2">
    <source>
        <dbReference type="EMBL" id="CAI7991980.1"/>
    </source>
</evidence>
<feature type="compositionally biased region" description="Low complexity" evidence="1">
    <location>
        <begin position="73"/>
        <end position="93"/>
    </location>
</feature>
<protein>
    <submittedName>
        <fullName evidence="2">Uncharacterized protein</fullName>
    </submittedName>
</protein>
<sequence>KGEHKGKAERHSRKQSSGAKKLRCPGHRRSRARPDRNRDKGNPRRARQPQRRIRQTRGRRAVASQHAHSAVLRRLPQQPRANAPPQAAAAQGRDNPPVAAGFGKRADTGADASLHQASPSKGGTWSGKRTQALRQAARHDRARTRTGGNAGSAPIKAPYPTSPRVGRWH</sequence>
<accession>A0AA35QUS2</accession>
<feature type="region of interest" description="Disordered" evidence="1">
    <location>
        <begin position="1"/>
        <end position="169"/>
    </location>
</feature>
<dbReference type="AlphaFoldDB" id="A0AA35QUS2"/>
<evidence type="ECO:0000313" key="3">
    <source>
        <dbReference type="Proteomes" id="UP001174909"/>
    </source>
</evidence>
<feature type="compositionally biased region" description="Basic and acidic residues" evidence="1">
    <location>
        <begin position="32"/>
        <end position="42"/>
    </location>
</feature>
<keyword evidence="3" id="KW-1185">Reference proteome</keyword>